<evidence type="ECO:0000313" key="8">
    <source>
        <dbReference type="Proteomes" id="UP000515511"/>
    </source>
</evidence>
<feature type="transmembrane region" description="Helical" evidence="6">
    <location>
        <begin position="6"/>
        <end position="23"/>
    </location>
</feature>
<name>A0A7G6YAF1_9MICO</name>
<evidence type="ECO:0000256" key="6">
    <source>
        <dbReference type="SAM" id="Phobius"/>
    </source>
</evidence>
<feature type="transmembrane region" description="Helical" evidence="6">
    <location>
        <begin position="198"/>
        <end position="220"/>
    </location>
</feature>
<dbReference type="Pfam" id="PF02535">
    <property type="entry name" value="Zip"/>
    <property type="match status" value="1"/>
</dbReference>
<feature type="transmembrane region" description="Helical" evidence="6">
    <location>
        <begin position="170"/>
        <end position="192"/>
    </location>
</feature>
<comment type="subcellular location">
    <subcellularLocation>
        <location evidence="1">Membrane</location>
        <topology evidence="1">Multi-pass membrane protein</topology>
    </subcellularLocation>
</comment>
<dbReference type="GO" id="GO:0005385">
    <property type="term" value="F:zinc ion transmembrane transporter activity"/>
    <property type="evidence" value="ECO:0007669"/>
    <property type="project" value="TreeGrafter"/>
</dbReference>
<dbReference type="Proteomes" id="UP000515511">
    <property type="component" value="Chromosome"/>
</dbReference>
<evidence type="ECO:0000256" key="4">
    <source>
        <dbReference type="ARBA" id="ARBA00023136"/>
    </source>
</evidence>
<keyword evidence="2 6" id="KW-0812">Transmembrane</keyword>
<sequence>MSPLGVAALGAVAGLTIFLGLPIGRLRSNAVGLKAALNALATGILIFLLWDVLSQAWDPVDKALSSHQIGPALGQGLLMAACIGLGLLSLTYVDRYMKRRALALASPIRPPAGPDGAAGTHGGPHAGTHGAHPAHGTQPAPHGAPAVGTATGVAIVAATEVESRAGARRLALTIAIGIGLHNFAEGLAIGTAAAQGELAFAILLIVGFGLHNATEGFGIVAPLSGTRPSWGYLALLGLIGGGPTFLGTVIGQSFSSDIVSIAFLGLAAGSILYVVIELLAVARRTGMKTLVAWCIFAGIVAGFATDAIVTAGGA</sequence>
<feature type="compositionally biased region" description="Low complexity" evidence="5">
    <location>
        <begin position="126"/>
        <end position="144"/>
    </location>
</feature>
<evidence type="ECO:0000256" key="2">
    <source>
        <dbReference type="ARBA" id="ARBA00022692"/>
    </source>
</evidence>
<feature type="transmembrane region" description="Helical" evidence="6">
    <location>
        <begin position="73"/>
        <end position="93"/>
    </location>
</feature>
<keyword evidence="4 6" id="KW-0472">Membrane</keyword>
<dbReference type="AlphaFoldDB" id="A0A7G6YAF1"/>
<dbReference type="KEGG" id="lse:F1C12_10240"/>
<dbReference type="RefSeq" id="WP_185278628.1">
    <property type="nucleotide sequence ID" value="NZ_CP043641.1"/>
</dbReference>
<accession>A0A7G6YAF1</accession>
<dbReference type="PANTHER" id="PTHR11040">
    <property type="entry name" value="ZINC/IRON TRANSPORTER"/>
    <property type="match status" value="1"/>
</dbReference>
<dbReference type="PANTHER" id="PTHR11040:SF205">
    <property type="entry name" value="ZINC TRANSPORTER ZUPT"/>
    <property type="match status" value="1"/>
</dbReference>
<reference evidence="8" key="1">
    <citation type="submission" date="2019-09" db="EMBL/GenBank/DDBJ databases">
        <title>Antimicrobial potential of Antarctic Bacteria.</title>
        <authorList>
            <person name="Benaud N."/>
            <person name="Edwards R.J."/>
            <person name="Ferrari B.C."/>
        </authorList>
    </citation>
    <scope>NUCLEOTIDE SEQUENCE [LARGE SCALE GENOMIC DNA]</scope>
    <source>
        <strain evidence="8">INR9</strain>
    </source>
</reference>
<feature type="transmembrane region" description="Helical" evidence="6">
    <location>
        <begin position="258"/>
        <end position="281"/>
    </location>
</feature>
<evidence type="ECO:0000313" key="7">
    <source>
        <dbReference type="EMBL" id="QNE35466.1"/>
    </source>
</evidence>
<organism evidence="7 8">
    <name type="scientific">Leifsonia shinshuensis</name>
    <dbReference type="NCBI Taxonomy" id="150026"/>
    <lineage>
        <taxon>Bacteria</taxon>
        <taxon>Bacillati</taxon>
        <taxon>Actinomycetota</taxon>
        <taxon>Actinomycetes</taxon>
        <taxon>Micrococcales</taxon>
        <taxon>Microbacteriaceae</taxon>
        <taxon>Leifsonia</taxon>
    </lineage>
</organism>
<evidence type="ECO:0000256" key="3">
    <source>
        <dbReference type="ARBA" id="ARBA00022989"/>
    </source>
</evidence>
<feature type="transmembrane region" description="Helical" evidence="6">
    <location>
        <begin position="290"/>
        <end position="311"/>
    </location>
</feature>
<keyword evidence="3 6" id="KW-1133">Transmembrane helix</keyword>
<feature type="region of interest" description="Disordered" evidence="5">
    <location>
        <begin position="113"/>
        <end position="144"/>
    </location>
</feature>
<gene>
    <name evidence="7" type="ORF">F1C12_10240</name>
</gene>
<evidence type="ECO:0000256" key="1">
    <source>
        <dbReference type="ARBA" id="ARBA00004141"/>
    </source>
</evidence>
<dbReference type="GO" id="GO:0016020">
    <property type="term" value="C:membrane"/>
    <property type="evidence" value="ECO:0007669"/>
    <property type="project" value="UniProtKB-SubCell"/>
</dbReference>
<feature type="transmembrane region" description="Helical" evidence="6">
    <location>
        <begin position="35"/>
        <end position="53"/>
    </location>
</feature>
<protein>
    <submittedName>
        <fullName evidence="7">Zinc permease</fullName>
    </submittedName>
</protein>
<feature type="transmembrane region" description="Helical" evidence="6">
    <location>
        <begin position="232"/>
        <end position="252"/>
    </location>
</feature>
<dbReference type="EMBL" id="CP043641">
    <property type="protein sequence ID" value="QNE35466.1"/>
    <property type="molecule type" value="Genomic_DNA"/>
</dbReference>
<proteinExistence type="predicted"/>
<dbReference type="InterPro" id="IPR003689">
    <property type="entry name" value="ZIP"/>
</dbReference>
<evidence type="ECO:0000256" key="5">
    <source>
        <dbReference type="SAM" id="MobiDB-lite"/>
    </source>
</evidence>